<organism evidence="2 4">
    <name type="scientific">Sinanodonta woodiana</name>
    <name type="common">Chinese pond mussel</name>
    <name type="synonym">Anodonta woodiana</name>
    <dbReference type="NCBI Taxonomy" id="1069815"/>
    <lineage>
        <taxon>Eukaryota</taxon>
        <taxon>Metazoa</taxon>
        <taxon>Spiralia</taxon>
        <taxon>Lophotrochozoa</taxon>
        <taxon>Mollusca</taxon>
        <taxon>Bivalvia</taxon>
        <taxon>Autobranchia</taxon>
        <taxon>Heteroconchia</taxon>
        <taxon>Palaeoheterodonta</taxon>
        <taxon>Unionida</taxon>
        <taxon>Unionoidea</taxon>
        <taxon>Unionidae</taxon>
        <taxon>Unioninae</taxon>
        <taxon>Sinanodonta</taxon>
    </lineage>
</organism>
<evidence type="ECO:0000313" key="4">
    <source>
        <dbReference type="Proteomes" id="UP001634394"/>
    </source>
</evidence>
<evidence type="ECO:0000313" key="2">
    <source>
        <dbReference type="EMBL" id="KAL3846847.1"/>
    </source>
</evidence>
<dbReference type="EMBL" id="JBJQND010000016">
    <property type="protein sequence ID" value="KAL3846847.1"/>
    <property type="molecule type" value="Genomic_DNA"/>
</dbReference>
<dbReference type="InterPro" id="IPR005162">
    <property type="entry name" value="Retrotrans_gag_dom"/>
</dbReference>
<comment type="caution">
    <text evidence="2">The sequence shown here is derived from an EMBL/GenBank/DDBJ whole genome shotgun (WGS) entry which is preliminary data.</text>
</comment>
<protein>
    <recommendedName>
        <fullName evidence="1">Retrotransposon gag domain-containing protein</fullName>
    </recommendedName>
</protein>
<feature type="domain" description="Retrotransposon gag" evidence="1">
    <location>
        <begin position="43"/>
        <end position="131"/>
    </location>
</feature>
<dbReference type="PANTHER" id="PTHR33223:SF6">
    <property type="entry name" value="CCHC-TYPE DOMAIN-CONTAINING PROTEIN"/>
    <property type="match status" value="1"/>
</dbReference>
<keyword evidence="4" id="KW-1185">Reference proteome</keyword>
<evidence type="ECO:0000313" key="3">
    <source>
        <dbReference type="EMBL" id="KAL3885798.1"/>
    </source>
</evidence>
<dbReference type="Proteomes" id="UP001634394">
    <property type="component" value="Unassembled WGS sequence"/>
</dbReference>
<evidence type="ECO:0000259" key="1">
    <source>
        <dbReference type="Pfam" id="PF03732"/>
    </source>
</evidence>
<gene>
    <name evidence="2" type="ORF">ACJMK2_017801</name>
    <name evidence="3" type="ORF">ACJMK2_025836</name>
</gene>
<dbReference type="AlphaFoldDB" id="A0ABD3UF07"/>
<accession>A0ABD3UF07</accession>
<dbReference type="SUPFAM" id="SSF57756">
    <property type="entry name" value="Retrovirus zinc finger-like domains"/>
    <property type="match status" value="1"/>
</dbReference>
<dbReference type="EMBL" id="JBJQND010000002">
    <property type="protein sequence ID" value="KAL3885798.1"/>
    <property type="molecule type" value="Genomic_DNA"/>
</dbReference>
<dbReference type="PANTHER" id="PTHR33223">
    <property type="entry name" value="CCHC-TYPE DOMAIN-CONTAINING PROTEIN"/>
    <property type="match status" value="1"/>
</dbReference>
<sequence length="259" mass="29510">MDFSLLPPFSGDGNTDAKLWLTRFQLLTTTKGLNDNKAKATLPLLLTDNALRWYMSLTQNIRDDFSLLQKEFLIRYGPDERVQWQRTAALYQTVQGASEKVEDFIANIVAKGTELELPQTQIKHIIINGLKPHIRQFVLQQNPETVDDLRQSARLAEVTTTDSTKEQQTLVAAIQRLEEKLEAMSVAVSSRPEFKHSLRDGGQWNKRTRQQTEVCGWCGRFSGHAKQNCPAYGKQCHKCRRFNHFAVACRSASRTQSTI</sequence>
<reference evidence="2 4" key="1">
    <citation type="submission" date="2024-11" db="EMBL/GenBank/DDBJ databases">
        <title>Chromosome-level genome assembly of the freshwater bivalve Anodonta woodiana.</title>
        <authorList>
            <person name="Chen X."/>
        </authorList>
    </citation>
    <scope>NUCLEOTIDE SEQUENCE [LARGE SCALE GENOMIC DNA]</scope>
    <source>
        <strain evidence="2">MN2024</strain>
        <tissue evidence="2">Gills</tissue>
    </source>
</reference>
<proteinExistence type="predicted"/>
<dbReference type="Gene3D" id="4.10.60.10">
    <property type="entry name" value="Zinc finger, CCHC-type"/>
    <property type="match status" value="1"/>
</dbReference>
<name>A0ABD3UF07_SINWO</name>
<dbReference type="InterPro" id="IPR036875">
    <property type="entry name" value="Znf_CCHC_sf"/>
</dbReference>
<dbReference type="Pfam" id="PF03732">
    <property type="entry name" value="Retrotrans_gag"/>
    <property type="match status" value="1"/>
</dbReference>